<keyword evidence="2" id="KW-1185">Reference proteome</keyword>
<dbReference type="EMBL" id="JH598187">
    <property type="status" value="NOT_ANNOTATED_CDS"/>
    <property type="molecule type" value="Genomic_DNA"/>
</dbReference>
<reference evidence="1" key="2">
    <citation type="submission" date="2015-06" db="UniProtKB">
        <authorList>
            <consortium name="EnsemblProtists"/>
        </authorList>
    </citation>
    <scope>IDENTIFICATION</scope>
    <source>
        <strain evidence="1">Emoy2</strain>
    </source>
</reference>
<sequence>MFTEFFGQLKELSVKDLGAVSKFLGMRITNDNEKGYYNIDQEVTICEMLRENGLEQVCSTRTPIGEELCNG</sequence>
<evidence type="ECO:0000313" key="2">
    <source>
        <dbReference type="Proteomes" id="UP000011713"/>
    </source>
</evidence>
<evidence type="ECO:0008006" key="3">
    <source>
        <dbReference type="Google" id="ProtNLM"/>
    </source>
</evidence>
<dbReference type="InParanoid" id="M4BF30"/>
<dbReference type="eggNOG" id="ENOG502SXM4">
    <property type="taxonomic scope" value="Eukaryota"/>
</dbReference>
<dbReference type="EnsemblProtists" id="HpaT804898">
    <property type="protein sequence ID" value="HpaP804898"/>
    <property type="gene ID" value="HpaG804898"/>
</dbReference>
<dbReference type="Proteomes" id="UP000011713">
    <property type="component" value="Unassembled WGS sequence"/>
</dbReference>
<organism evidence="1 2">
    <name type="scientific">Hyaloperonospora arabidopsidis (strain Emoy2)</name>
    <name type="common">Downy mildew agent</name>
    <name type="synonym">Peronospora arabidopsidis</name>
    <dbReference type="NCBI Taxonomy" id="559515"/>
    <lineage>
        <taxon>Eukaryota</taxon>
        <taxon>Sar</taxon>
        <taxon>Stramenopiles</taxon>
        <taxon>Oomycota</taxon>
        <taxon>Peronosporomycetes</taxon>
        <taxon>Peronosporales</taxon>
        <taxon>Peronosporaceae</taxon>
        <taxon>Hyaloperonospora</taxon>
    </lineage>
</organism>
<dbReference type="AlphaFoldDB" id="M4BF30"/>
<reference evidence="2" key="1">
    <citation type="journal article" date="2010" name="Science">
        <title>Signatures of adaptation to obligate biotrophy in the Hyaloperonospora arabidopsidis genome.</title>
        <authorList>
            <person name="Baxter L."/>
            <person name="Tripathy S."/>
            <person name="Ishaque N."/>
            <person name="Boot N."/>
            <person name="Cabral A."/>
            <person name="Kemen E."/>
            <person name="Thines M."/>
            <person name="Ah-Fong A."/>
            <person name="Anderson R."/>
            <person name="Badejoko W."/>
            <person name="Bittner-Eddy P."/>
            <person name="Boore J.L."/>
            <person name="Chibucos M.C."/>
            <person name="Coates M."/>
            <person name="Dehal P."/>
            <person name="Delehaunty K."/>
            <person name="Dong S."/>
            <person name="Downton P."/>
            <person name="Dumas B."/>
            <person name="Fabro G."/>
            <person name="Fronick C."/>
            <person name="Fuerstenberg S.I."/>
            <person name="Fulton L."/>
            <person name="Gaulin E."/>
            <person name="Govers F."/>
            <person name="Hughes L."/>
            <person name="Humphray S."/>
            <person name="Jiang R.H."/>
            <person name="Judelson H."/>
            <person name="Kamoun S."/>
            <person name="Kyung K."/>
            <person name="Meijer H."/>
            <person name="Minx P."/>
            <person name="Morris P."/>
            <person name="Nelson J."/>
            <person name="Phuntumart V."/>
            <person name="Qutob D."/>
            <person name="Rehmany A."/>
            <person name="Rougon-Cardoso A."/>
            <person name="Ryden P."/>
            <person name="Torto-Alalibo T."/>
            <person name="Studholme D."/>
            <person name="Wang Y."/>
            <person name="Win J."/>
            <person name="Wood J."/>
            <person name="Clifton S.W."/>
            <person name="Rogers J."/>
            <person name="Van den Ackerveken G."/>
            <person name="Jones J.D."/>
            <person name="McDowell J.M."/>
            <person name="Beynon J."/>
            <person name="Tyler B.M."/>
        </authorList>
    </citation>
    <scope>NUCLEOTIDE SEQUENCE [LARGE SCALE GENOMIC DNA]</scope>
    <source>
        <strain evidence="2">Emoy2</strain>
    </source>
</reference>
<protein>
    <recommendedName>
        <fullName evidence="3">RxLR effector candidate protein</fullName>
    </recommendedName>
</protein>
<proteinExistence type="predicted"/>
<evidence type="ECO:0000313" key="1">
    <source>
        <dbReference type="EnsemblProtists" id="HpaP804898"/>
    </source>
</evidence>
<dbReference type="VEuPathDB" id="FungiDB:HpaG804898"/>
<name>M4BF30_HYAAE</name>
<dbReference type="HOGENOM" id="CLU_2745465_0_0_1"/>
<accession>M4BF30</accession>